<keyword evidence="3" id="KW-1185">Reference proteome</keyword>
<dbReference type="Proteomes" id="UP000041254">
    <property type="component" value="Unassembled WGS sequence"/>
</dbReference>
<protein>
    <submittedName>
        <fullName evidence="2">Uncharacterized protein</fullName>
    </submittedName>
</protein>
<feature type="compositionally biased region" description="Basic and acidic residues" evidence="1">
    <location>
        <begin position="178"/>
        <end position="192"/>
    </location>
</feature>
<dbReference type="AlphaFoldDB" id="A0A0G4EHI2"/>
<organism evidence="2 3">
    <name type="scientific">Vitrella brassicaformis (strain CCMP3155)</name>
    <dbReference type="NCBI Taxonomy" id="1169540"/>
    <lineage>
        <taxon>Eukaryota</taxon>
        <taxon>Sar</taxon>
        <taxon>Alveolata</taxon>
        <taxon>Colpodellida</taxon>
        <taxon>Vitrellaceae</taxon>
        <taxon>Vitrella</taxon>
    </lineage>
</organism>
<feature type="compositionally biased region" description="Gly residues" evidence="1">
    <location>
        <begin position="15"/>
        <end position="24"/>
    </location>
</feature>
<evidence type="ECO:0000313" key="3">
    <source>
        <dbReference type="Proteomes" id="UP000041254"/>
    </source>
</evidence>
<feature type="region of interest" description="Disordered" evidence="1">
    <location>
        <begin position="1"/>
        <end position="27"/>
    </location>
</feature>
<dbReference type="EMBL" id="CDMY01000241">
    <property type="protein sequence ID" value="CEL95952.1"/>
    <property type="molecule type" value="Genomic_DNA"/>
</dbReference>
<feature type="region of interest" description="Disordered" evidence="1">
    <location>
        <begin position="163"/>
        <end position="192"/>
    </location>
</feature>
<evidence type="ECO:0000256" key="1">
    <source>
        <dbReference type="SAM" id="MobiDB-lite"/>
    </source>
</evidence>
<accession>A0A0G4EHI2</accession>
<gene>
    <name evidence="2" type="ORF">Vbra_1690</name>
</gene>
<dbReference type="InParanoid" id="A0A0G4EHI2"/>
<dbReference type="PhylomeDB" id="A0A0G4EHI2"/>
<name>A0A0G4EHI2_VITBC</name>
<reference evidence="2 3" key="1">
    <citation type="submission" date="2014-11" db="EMBL/GenBank/DDBJ databases">
        <authorList>
            <person name="Zhu J."/>
            <person name="Qi W."/>
            <person name="Song R."/>
        </authorList>
    </citation>
    <scope>NUCLEOTIDE SEQUENCE [LARGE SCALE GENOMIC DNA]</scope>
</reference>
<sequence length="726" mass="79493">MDISSDGGPAPSGGKESGGSGGDGSLRDVIDQIHSVASHIAASSEAAELKVPADAGNDTQACVSLIDRLSDVLKTLSDADSRFSNELSQIPTTEYNTHRSCIFRYPLGTCVVVTSRTRREAGKYVWVTARVHRTEDRGQKGTAVYMREVGGREEELEPVIVPHEANKPPHGQRGFKLSSEKGVARSDGKPDYGRPCLPGVPAAVMGHIGSFLTTTAVTRLTRVNKETREKATDDTYGVFRHFAMTDDESGKYRSIQKQHQLKHLGKIRTAYLEASPVASCVVECLEKSAETLGELHVPHVPSGLFFSTPMRAPGYSTPFSNLTHMNVQSFKWLDCFSKRRWSLPALKILQIGKPPKSLLIGQAHSYSHLSAAAFLVPLLSASPNIERLEAERMVIDDGDWADFTASLNSCLNLTTIAGLDILMCQFGRLNELKDALDQQWSKPEKKDLPKKLGFVVRDPTIDGEYGQGADGVQAFSRWAAEANCDLEWQPWDTLRVGCNSDTVSGGLPAPVGLYGEVARQLIAKTADVTLCVGGPRFHPSWRDELIFPRAEKLTIDADGASALDSIPEWLTEREGEGQTAASRHFPAVAHLEVFFGSFELSDLPSAPSKLSRLVAALTGLKRVTFYSYPSLAVACELLSYLSVPRLAKAYFARPPGAGLFNGPDTYEWPDDVLEEWPLRCPLIEHMATAPDESDGDLWRDKEGVESFLQLVSTLRPLRADLTGYIY</sequence>
<dbReference type="VEuPathDB" id="CryptoDB:Vbra_1690"/>
<proteinExistence type="predicted"/>
<evidence type="ECO:0000313" key="2">
    <source>
        <dbReference type="EMBL" id="CEL95952.1"/>
    </source>
</evidence>